<dbReference type="Pfam" id="PF07963">
    <property type="entry name" value="N_methyl"/>
    <property type="match status" value="1"/>
</dbReference>
<comment type="PTM">
    <text evidence="9">Cleaved by prepilin peptidase.</text>
</comment>
<dbReference type="SUPFAM" id="SSF54523">
    <property type="entry name" value="Pili subunits"/>
    <property type="match status" value="1"/>
</dbReference>
<evidence type="ECO:0000256" key="8">
    <source>
        <dbReference type="ARBA" id="ARBA00023136"/>
    </source>
</evidence>
<dbReference type="InterPro" id="IPR003413">
    <property type="entry name" value="T2SS_GspI_C"/>
</dbReference>
<dbReference type="InterPro" id="IPR012902">
    <property type="entry name" value="N_methyl_site"/>
</dbReference>
<protein>
    <recommendedName>
        <fullName evidence="9">Type II secretion system protein I</fullName>
        <shortName evidence="9">T2SS minor pseudopilin I</shortName>
    </recommendedName>
</protein>
<evidence type="ECO:0000256" key="7">
    <source>
        <dbReference type="ARBA" id="ARBA00022989"/>
    </source>
</evidence>
<organism evidence="11 12">
    <name type="scientific">Moraxella macacae 0408225</name>
    <dbReference type="NCBI Taxonomy" id="1230338"/>
    <lineage>
        <taxon>Bacteria</taxon>
        <taxon>Pseudomonadati</taxon>
        <taxon>Pseudomonadota</taxon>
        <taxon>Gammaproteobacteria</taxon>
        <taxon>Moraxellales</taxon>
        <taxon>Moraxellaceae</taxon>
        <taxon>Moraxella</taxon>
    </lineage>
</organism>
<keyword evidence="6" id="KW-0812">Transmembrane</keyword>
<dbReference type="eggNOG" id="COG2165">
    <property type="taxonomic scope" value="Bacteria"/>
</dbReference>
<dbReference type="STRING" id="1230338.MOMA_08771"/>
<dbReference type="GO" id="GO:0005886">
    <property type="term" value="C:plasma membrane"/>
    <property type="evidence" value="ECO:0007669"/>
    <property type="project" value="UniProtKB-SubCell"/>
</dbReference>
<comment type="caution">
    <text evidence="11">The sequence shown here is derived from an EMBL/GenBank/DDBJ whole genome shotgun (WGS) entry which is preliminary data.</text>
</comment>
<name>L2F6X5_9GAMM</name>
<evidence type="ECO:0000259" key="10">
    <source>
        <dbReference type="Pfam" id="PF02501"/>
    </source>
</evidence>
<keyword evidence="3" id="KW-1003">Cell membrane</keyword>
<reference evidence="11 12" key="1">
    <citation type="journal article" date="2013" name="Genome Announc.">
        <title>Genome Sequence of Moraxella macacae 0408225, a Novel Bacterial Species Isolated from a Cynomolgus Macaque with Epistaxis.</title>
        <authorList>
            <person name="Ladner J.T."/>
            <person name="Whitehouse C.A."/>
            <person name="Koroleva G.I."/>
            <person name="Palacios G.F."/>
        </authorList>
    </citation>
    <scope>NUCLEOTIDE SEQUENCE [LARGE SCALE GENOMIC DNA]</scope>
    <source>
        <strain evidence="11 12">0408225</strain>
    </source>
</reference>
<evidence type="ECO:0000256" key="5">
    <source>
        <dbReference type="ARBA" id="ARBA00022519"/>
    </source>
</evidence>
<evidence type="ECO:0000256" key="4">
    <source>
        <dbReference type="ARBA" id="ARBA00022481"/>
    </source>
</evidence>
<dbReference type="GO" id="GO:0015628">
    <property type="term" value="P:protein secretion by the type II secretion system"/>
    <property type="evidence" value="ECO:0007669"/>
    <property type="project" value="UniProtKB-UniRule"/>
</dbReference>
<dbReference type="PANTHER" id="PTHR38779">
    <property type="entry name" value="TYPE II SECRETION SYSTEM PROTEIN I-RELATED"/>
    <property type="match status" value="1"/>
</dbReference>
<dbReference type="OrthoDB" id="6712888at2"/>
<keyword evidence="5 9" id="KW-0997">Cell inner membrane</keyword>
<evidence type="ECO:0000256" key="9">
    <source>
        <dbReference type="RuleBase" id="RU368030"/>
    </source>
</evidence>
<keyword evidence="7" id="KW-1133">Transmembrane helix</keyword>
<evidence type="ECO:0000256" key="2">
    <source>
        <dbReference type="ARBA" id="ARBA00008358"/>
    </source>
</evidence>
<dbReference type="Gene3D" id="3.30.1300.30">
    <property type="entry name" value="GSPII I/J protein-like"/>
    <property type="match status" value="1"/>
</dbReference>
<evidence type="ECO:0000313" key="12">
    <source>
        <dbReference type="Proteomes" id="UP000023795"/>
    </source>
</evidence>
<dbReference type="InterPro" id="IPR045584">
    <property type="entry name" value="Pilin-like"/>
</dbReference>
<dbReference type="PANTHER" id="PTHR38779:SF2">
    <property type="entry name" value="TYPE II SECRETION SYSTEM PROTEIN I-RELATED"/>
    <property type="match status" value="1"/>
</dbReference>
<keyword evidence="4 9" id="KW-0488">Methylation</keyword>
<evidence type="ECO:0000256" key="1">
    <source>
        <dbReference type="ARBA" id="ARBA00004377"/>
    </source>
</evidence>
<comment type="subunit">
    <text evidence="9">Type II secretion is composed of four main components: the outer membrane complex, the inner membrane complex, the cytoplasmic secretion ATPase and the periplasm-spanning pseudopilus.</text>
</comment>
<dbReference type="EMBL" id="ANIN01000002">
    <property type="protein sequence ID" value="ELA08640.1"/>
    <property type="molecule type" value="Genomic_DNA"/>
</dbReference>
<gene>
    <name evidence="11" type="ORF">MOMA_08771</name>
</gene>
<dbReference type="PATRIC" id="fig|1230338.3.peg.1883"/>
<comment type="function">
    <text evidence="9">Component of the type II secretion system required for the energy-dependent secretion of extracellular factors such as proteases and toxins from the periplasm.</text>
</comment>
<feature type="domain" description="Type II secretion system protein GspI C-terminal" evidence="10">
    <location>
        <begin position="40"/>
        <end position="104"/>
    </location>
</feature>
<evidence type="ECO:0000256" key="6">
    <source>
        <dbReference type="ARBA" id="ARBA00022692"/>
    </source>
</evidence>
<comment type="subcellular location">
    <subcellularLocation>
        <location evidence="1 9">Cell inner membrane</location>
        <topology evidence="1 9">Single-pass membrane protein</topology>
    </subcellularLocation>
</comment>
<sequence length="127" mass="13701">MNKQLGFTLLEVMVALTILAVVAIAASNAGRSYVNSVGNMKTRTLANFVAQNTLAELKIKQQWLTNAKTETIQAQGREWQVTISPVESTTDNAFRQITISVAPVADGVVKNSIVTVDGVLLKPTTKQ</sequence>
<dbReference type="NCBIfam" id="TIGR01707">
    <property type="entry name" value="gspI"/>
    <property type="match status" value="1"/>
</dbReference>
<dbReference type="InterPro" id="IPR010052">
    <property type="entry name" value="T2SS_protein-GspI"/>
</dbReference>
<dbReference type="AlphaFoldDB" id="L2F6X5"/>
<dbReference type="RefSeq" id="WP_009502198.1">
    <property type="nucleotide sequence ID" value="NZ_ANIN01000002.1"/>
</dbReference>
<comment type="similarity">
    <text evidence="2 9">Belongs to the GSP I family.</text>
</comment>
<dbReference type="NCBIfam" id="TIGR02532">
    <property type="entry name" value="IV_pilin_GFxxxE"/>
    <property type="match status" value="1"/>
</dbReference>
<keyword evidence="12" id="KW-1185">Reference proteome</keyword>
<dbReference type="GO" id="GO:0015627">
    <property type="term" value="C:type II protein secretion system complex"/>
    <property type="evidence" value="ECO:0007669"/>
    <property type="project" value="UniProtKB-UniRule"/>
</dbReference>
<dbReference type="Proteomes" id="UP000023795">
    <property type="component" value="Unassembled WGS sequence"/>
</dbReference>
<proteinExistence type="inferred from homology"/>
<evidence type="ECO:0000313" key="11">
    <source>
        <dbReference type="EMBL" id="ELA08640.1"/>
    </source>
</evidence>
<keyword evidence="8" id="KW-0472">Membrane</keyword>
<accession>L2F6X5</accession>
<evidence type="ECO:0000256" key="3">
    <source>
        <dbReference type="ARBA" id="ARBA00022475"/>
    </source>
</evidence>
<dbReference type="Pfam" id="PF02501">
    <property type="entry name" value="T2SSI"/>
    <property type="match status" value="1"/>
</dbReference>